<protein>
    <submittedName>
        <fullName evidence="2">UPF0613-like</fullName>
    </submittedName>
</protein>
<accession>A0A2P6TPT5</accession>
<dbReference type="PANTHER" id="PTHR31591:SF1">
    <property type="entry name" value="UPF0613 PROTEIN PB24D3.06C"/>
    <property type="match status" value="1"/>
</dbReference>
<dbReference type="AlphaFoldDB" id="A0A2P6TPT5"/>
<evidence type="ECO:0000313" key="2">
    <source>
        <dbReference type="EMBL" id="PRW56053.1"/>
    </source>
</evidence>
<dbReference type="Proteomes" id="UP000239899">
    <property type="component" value="Unassembled WGS sequence"/>
</dbReference>
<proteinExistence type="predicted"/>
<dbReference type="EMBL" id="LHPG02000009">
    <property type="protein sequence ID" value="PRW56053.1"/>
    <property type="molecule type" value="Genomic_DNA"/>
</dbReference>
<reference evidence="2 3" key="1">
    <citation type="journal article" date="2018" name="Plant J.">
        <title>Genome sequences of Chlorella sorokiniana UTEX 1602 and Micractinium conductrix SAG 241.80: implications to maltose excretion by a green alga.</title>
        <authorList>
            <person name="Arriola M.B."/>
            <person name="Velmurugan N."/>
            <person name="Zhang Y."/>
            <person name="Plunkett M.H."/>
            <person name="Hondzo H."/>
            <person name="Barney B.M."/>
        </authorList>
    </citation>
    <scope>NUCLEOTIDE SEQUENCE [LARGE SCALE GENOMIC DNA]</scope>
    <source>
        <strain evidence="3">UTEX 1602</strain>
    </source>
</reference>
<dbReference type="Gene3D" id="3.40.50.1820">
    <property type="entry name" value="alpha/beta hydrolase"/>
    <property type="match status" value="2"/>
</dbReference>
<gene>
    <name evidence="2" type="ORF">C2E21_5108</name>
</gene>
<dbReference type="InterPro" id="IPR029058">
    <property type="entry name" value="AB_hydrolase_fold"/>
</dbReference>
<organism evidence="2 3">
    <name type="scientific">Chlorella sorokiniana</name>
    <name type="common">Freshwater green alga</name>
    <dbReference type="NCBI Taxonomy" id="3076"/>
    <lineage>
        <taxon>Eukaryota</taxon>
        <taxon>Viridiplantae</taxon>
        <taxon>Chlorophyta</taxon>
        <taxon>core chlorophytes</taxon>
        <taxon>Trebouxiophyceae</taxon>
        <taxon>Chlorellales</taxon>
        <taxon>Chlorellaceae</taxon>
        <taxon>Chlorella clade</taxon>
        <taxon>Chlorella</taxon>
    </lineage>
</organism>
<dbReference type="Pfam" id="PF12796">
    <property type="entry name" value="Ank_2"/>
    <property type="match status" value="3"/>
</dbReference>
<feature type="repeat" description="ANK" evidence="1">
    <location>
        <begin position="319"/>
        <end position="351"/>
    </location>
</feature>
<dbReference type="InterPro" id="IPR013744">
    <property type="entry name" value="SidJ"/>
</dbReference>
<comment type="caution">
    <text evidence="2">The sequence shown here is derived from an EMBL/GenBank/DDBJ whole genome shotgun (WGS) entry which is preliminary data.</text>
</comment>
<dbReference type="SUPFAM" id="SSF48403">
    <property type="entry name" value="Ankyrin repeat"/>
    <property type="match status" value="2"/>
</dbReference>
<dbReference type="Pfam" id="PF08538">
    <property type="entry name" value="DUF1749"/>
    <property type="match status" value="2"/>
</dbReference>
<keyword evidence="3" id="KW-1185">Reference proteome</keyword>
<dbReference type="InterPro" id="IPR036770">
    <property type="entry name" value="Ankyrin_rpt-contain_sf"/>
</dbReference>
<dbReference type="PROSITE" id="PS50088">
    <property type="entry name" value="ANK_REPEAT"/>
    <property type="match status" value="2"/>
</dbReference>
<name>A0A2P6TPT5_CHLSO</name>
<evidence type="ECO:0000313" key="3">
    <source>
        <dbReference type="Proteomes" id="UP000239899"/>
    </source>
</evidence>
<dbReference type="STRING" id="3076.A0A2P6TPT5"/>
<evidence type="ECO:0000256" key="1">
    <source>
        <dbReference type="PROSITE-ProRule" id="PRU00023"/>
    </source>
</evidence>
<dbReference type="InterPro" id="IPR002110">
    <property type="entry name" value="Ankyrin_rpt"/>
</dbReference>
<dbReference type="SUPFAM" id="SSF53474">
    <property type="entry name" value="alpha/beta-Hydrolases"/>
    <property type="match status" value="1"/>
</dbReference>
<feature type="repeat" description="ANK" evidence="1">
    <location>
        <begin position="387"/>
        <end position="419"/>
    </location>
</feature>
<sequence length="628" mass="65426">MEGTLFRYGPAAANVAFLSGRHPRYVVLVGGLTDGLLFAPYVRPLAARLEERRWSLVQVLLSSSHTGYGCASLDQDAEELHRLACHLRAEYGSQGMVIVGHSTGCQDAVRYAQQYCSAPSSDSSNGSQAGSAQQQAGGDDDMFSCSLSDAQLAAIYGPLAGLPTLLLLSGADQYVPPEVDYPAVGRRLAQAIGASAQLRILFLEARDDMVRDIDHRGRTALQWACRCGQVEAARVLLQAEPKLATWQDMDCGFTPMVEGAKRGHLPLMRLLFEHAPASATEPAHGSISPLCFAAAANQAEAVRLLLEAAPEAAAARTHDGSTALHWAASAGATAAAQALLEGAPELALATNNAGQTPLSTAAASGATAVAGLLLGAAPAAALLTDAEGSTPLMVAVKEKHPALVQQLLAAAPEAAAVTDKQGNTALHWGAASENKAIVSALLAAAPETATAVNEAGAPVHIAAYNASLPIVELLVAAAPQAMAAQDVKGKTALEVALTNAYGRTAVVRCLLRAAGHPPAVLLGMLRALPKWKAPSVEPVYADVVASGRLRNGQWGIVPKTCQGLGRALPAVVERSTHEAALLVRHLLPADRERLRTWALTLVRLQRRLGINLPAELCGRLAALFDAAD</sequence>
<dbReference type="Gene3D" id="1.25.40.20">
    <property type="entry name" value="Ankyrin repeat-containing domain"/>
    <property type="match status" value="2"/>
</dbReference>
<dbReference type="SMART" id="SM00248">
    <property type="entry name" value="ANK"/>
    <property type="match status" value="9"/>
</dbReference>
<dbReference type="OrthoDB" id="10034502at2759"/>
<keyword evidence="1" id="KW-0040">ANK repeat</keyword>
<dbReference type="PANTHER" id="PTHR31591">
    <property type="entry name" value="UPF0613 PROTEIN PB24D3.06C"/>
    <property type="match status" value="1"/>
</dbReference>